<keyword evidence="11" id="KW-0735">Signal-anchor</keyword>
<feature type="compositionally biased region" description="Basic and acidic residues" evidence="19">
    <location>
        <begin position="410"/>
        <end position="424"/>
    </location>
</feature>
<dbReference type="GO" id="GO:0032585">
    <property type="term" value="C:multivesicular body membrane"/>
    <property type="evidence" value="ECO:0007669"/>
    <property type="project" value="UniProtKB-SubCell"/>
</dbReference>
<dbReference type="InterPro" id="IPR029058">
    <property type="entry name" value="AB_hydrolase_fold"/>
</dbReference>
<evidence type="ECO:0000256" key="16">
    <source>
        <dbReference type="ARBA" id="ARBA00023180"/>
    </source>
</evidence>
<keyword evidence="20" id="KW-0732">Signal</keyword>
<dbReference type="GO" id="GO:0004806">
    <property type="term" value="F:triacylglycerol lipase activity"/>
    <property type="evidence" value="ECO:0007669"/>
    <property type="project" value="UniProtKB-EC"/>
</dbReference>
<evidence type="ECO:0000256" key="8">
    <source>
        <dbReference type="ARBA" id="ARBA00022753"/>
    </source>
</evidence>
<evidence type="ECO:0000256" key="9">
    <source>
        <dbReference type="ARBA" id="ARBA00022801"/>
    </source>
</evidence>
<evidence type="ECO:0000313" key="22">
    <source>
        <dbReference type="EMBL" id="KIJ98023.1"/>
    </source>
</evidence>
<feature type="region of interest" description="Disordered" evidence="19">
    <location>
        <begin position="405"/>
        <end position="425"/>
    </location>
</feature>
<dbReference type="Pfam" id="PF01764">
    <property type="entry name" value="Lipase_3"/>
    <property type="match status" value="1"/>
</dbReference>
<feature type="signal peptide" evidence="20">
    <location>
        <begin position="1"/>
        <end position="24"/>
    </location>
</feature>
<keyword evidence="10" id="KW-0442">Lipid degradation</keyword>
<keyword evidence="12" id="KW-1133">Transmembrane helix</keyword>
<dbReference type="GO" id="GO:0004620">
    <property type="term" value="F:phospholipase activity"/>
    <property type="evidence" value="ECO:0007669"/>
    <property type="project" value="TreeGrafter"/>
</dbReference>
<keyword evidence="13" id="KW-0072">Autophagy</keyword>
<sequence length="453" mass="50015">MLFSLPTTLHTLLISLLWSPFTQRPEVTDNVEPSLITFQLRHQHATTNTSSIVFADVPPLSNFANDATFVVDTKRSRIPRPPSHAEFIAARRMQAESHMSAALDWRDTDVEIPDVSKRSTLISMAKMTFNAYYADNSSDWYNVDEDGWDKHFPHGWLPTDDGMRGHVFVSTDNSTVIIVIKGTSAFWPVGDGGPTTAKDKLNDNLLFSCCCARVGPTWSTVCGCYDGGYRCKDQCVQDALATEEGLFYPIGLNLYNNVSYMYPHANIWVTGHSLGGSLSALIGITFGLPVVAFESPAEKMAARRLHLPPPPSTHHITHIYHTADPIPMGVCTGVASACSLGGFALESRCHLGQVIRYDTVGKLGWSVNAQNHPIKVVIDKVLSMDLDWQDQEDKDKSLFEISSWPWGGGGKKEDDEEEGKKPEGFLEVPQAKLAGEVEGVDGICTDCFNWEFV</sequence>
<evidence type="ECO:0000256" key="2">
    <source>
        <dbReference type="ARBA" id="ARBA00004270"/>
    </source>
</evidence>
<evidence type="ECO:0000256" key="6">
    <source>
        <dbReference type="ARBA" id="ARBA00013279"/>
    </source>
</evidence>
<evidence type="ECO:0000256" key="10">
    <source>
        <dbReference type="ARBA" id="ARBA00022963"/>
    </source>
</evidence>
<evidence type="ECO:0000256" key="13">
    <source>
        <dbReference type="ARBA" id="ARBA00023006"/>
    </source>
</evidence>
<dbReference type="GO" id="GO:0046461">
    <property type="term" value="P:neutral lipid catabolic process"/>
    <property type="evidence" value="ECO:0007669"/>
    <property type="project" value="TreeGrafter"/>
</dbReference>
<dbReference type="PANTHER" id="PTHR47175">
    <property type="entry name" value="LIPASE ATG15-RELATED"/>
    <property type="match status" value="1"/>
</dbReference>
<evidence type="ECO:0000313" key="23">
    <source>
        <dbReference type="Proteomes" id="UP000054477"/>
    </source>
</evidence>
<evidence type="ECO:0000256" key="18">
    <source>
        <dbReference type="ARBA" id="ARBA00029828"/>
    </source>
</evidence>
<dbReference type="PANTHER" id="PTHR47175:SF2">
    <property type="entry name" value="LIPASE ATG15-RELATED"/>
    <property type="match status" value="1"/>
</dbReference>
<evidence type="ECO:0000256" key="20">
    <source>
        <dbReference type="SAM" id="SignalP"/>
    </source>
</evidence>
<accession>A0A0C9X9H0</accession>
<evidence type="ECO:0000256" key="3">
    <source>
        <dbReference type="ARBA" id="ARBA00004343"/>
    </source>
</evidence>
<keyword evidence="7" id="KW-0812">Transmembrane</keyword>
<evidence type="ECO:0000256" key="1">
    <source>
        <dbReference type="ARBA" id="ARBA00001024"/>
    </source>
</evidence>
<dbReference type="CDD" id="cd00519">
    <property type="entry name" value="Lipase_3"/>
    <property type="match status" value="1"/>
</dbReference>
<dbReference type="InterPro" id="IPR050805">
    <property type="entry name" value="ATG15_Lipase"/>
</dbReference>
<evidence type="ECO:0000256" key="4">
    <source>
        <dbReference type="ARBA" id="ARBA00010701"/>
    </source>
</evidence>
<evidence type="ECO:0000256" key="7">
    <source>
        <dbReference type="ARBA" id="ARBA00022692"/>
    </source>
</evidence>
<keyword evidence="14" id="KW-0443">Lipid metabolism</keyword>
<name>A0A0C9X9H0_9AGAR</name>
<evidence type="ECO:0000256" key="5">
    <source>
        <dbReference type="ARBA" id="ARBA00011137"/>
    </source>
</evidence>
<dbReference type="GO" id="GO:0006660">
    <property type="term" value="P:phosphatidylserine catabolic process"/>
    <property type="evidence" value="ECO:0007669"/>
    <property type="project" value="TreeGrafter"/>
</dbReference>
<comment type="function">
    <text evidence="17">Lipase which is essential for lysis of subvacuolar cytoplasm to vacuole targeted bodies and intravacuolar autophagic bodies. Involved in the lysis of intravacuolar multivesicular body (MVB) vesicles. The intravacuolar membrane disintegration by ATG15 is critical to life span extension.</text>
</comment>
<dbReference type="SUPFAM" id="SSF53474">
    <property type="entry name" value="alpha/beta-Hydrolases"/>
    <property type="match status" value="1"/>
</dbReference>
<evidence type="ECO:0000259" key="21">
    <source>
        <dbReference type="Pfam" id="PF01764"/>
    </source>
</evidence>
<evidence type="ECO:0000256" key="19">
    <source>
        <dbReference type="SAM" id="MobiDB-lite"/>
    </source>
</evidence>
<dbReference type="OrthoDB" id="58570at2759"/>
<comment type="catalytic activity">
    <reaction evidence="1">
        <text>a triacylglycerol + H2O = a diacylglycerol + a fatty acid + H(+)</text>
        <dbReference type="Rhea" id="RHEA:12044"/>
        <dbReference type="ChEBI" id="CHEBI:15377"/>
        <dbReference type="ChEBI" id="CHEBI:15378"/>
        <dbReference type="ChEBI" id="CHEBI:17855"/>
        <dbReference type="ChEBI" id="CHEBI:18035"/>
        <dbReference type="ChEBI" id="CHEBI:28868"/>
        <dbReference type="EC" id="3.1.1.3"/>
    </reaction>
</comment>
<dbReference type="GO" id="GO:0034727">
    <property type="term" value="P:piecemeal microautophagy of the nucleus"/>
    <property type="evidence" value="ECO:0007669"/>
    <property type="project" value="TreeGrafter"/>
</dbReference>
<dbReference type="STRING" id="1095629.A0A0C9X9H0"/>
<keyword evidence="8" id="KW-0967">Endosome</keyword>
<organism evidence="22 23">
    <name type="scientific">Laccaria amethystina LaAM-08-1</name>
    <dbReference type="NCBI Taxonomy" id="1095629"/>
    <lineage>
        <taxon>Eukaryota</taxon>
        <taxon>Fungi</taxon>
        <taxon>Dikarya</taxon>
        <taxon>Basidiomycota</taxon>
        <taxon>Agaricomycotina</taxon>
        <taxon>Agaricomycetes</taxon>
        <taxon>Agaricomycetidae</taxon>
        <taxon>Agaricales</taxon>
        <taxon>Agaricineae</taxon>
        <taxon>Hydnangiaceae</taxon>
        <taxon>Laccaria</taxon>
    </lineage>
</organism>
<protein>
    <recommendedName>
        <fullName evidence="6">triacylglycerol lipase</fullName>
        <ecNumber evidence="6">3.1.1.3</ecNumber>
    </recommendedName>
    <alternativeName>
        <fullName evidence="18">Autophagy-related protein 15</fullName>
    </alternativeName>
</protein>
<keyword evidence="23" id="KW-1185">Reference proteome</keyword>
<dbReference type="EMBL" id="KN838678">
    <property type="protein sequence ID" value="KIJ98023.1"/>
    <property type="molecule type" value="Genomic_DNA"/>
</dbReference>
<evidence type="ECO:0000256" key="15">
    <source>
        <dbReference type="ARBA" id="ARBA00023136"/>
    </source>
</evidence>
<keyword evidence="15" id="KW-0472">Membrane</keyword>
<keyword evidence="16" id="KW-0325">Glycoprotein</keyword>
<dbReference type="GO" id="GO:0005775">
    <property type="term" value="C:vacuolar lumen"/>
    <property type="evidence" value="ECO:0007669"/>
    <property type="project" value="TreeGrafter"/>
</dbReference>
<dbReference type="GO" id="GO:0034496">
    <property type="term" value="P:multivesicular body membrane disassembly"/>
    <property type="evidence" value="ECO:0007669"/>
    <property type="project" value="TreeGrafter"/>
</dbReference>
<proteinExistence type="inferred from homology"/>
<comment type="similarity">
    <text evidence="4">Belongs to the AB hydrolase superfamily. Lipase family.</text>
</comment>
<evidence type="ECO:0000256" key="12">
    <source>
        <dbReference type="ARBA" id="ARBA00022989"/>
    </source>
</evidence>
<gene>
    <name evidence="22" type="ORF">K443DRAFT_681069</name>
</gene>
<feature type="chain" id="PRO_5002205698" description="triacylglycerol lipase" evidence="20">
    <location>
        <begin position="25"/>
        <end position="453"/>
    </location>
</feature>
<evidence type="ECO:0000256" key="14">
    <source>
        <dbReference type="ARBA" id="ARBA00023098"/>
    </source>
</evidence>
<dbReference type="AlphaFoldDB" id="A0A0C9X9H0"/>
<evidence type="ECO:0000256" key="11">
    <source>
        <dbReference type="ARBA" id="ARBA00022968"/>
    </source>
</evidence>
<feature type="domain" description="Fungal lipase-type" evidence="21">
    <location>
        <begin position="259"/>
        <end position="284"/>
    </location>
</feature>
<dbReference type="Proteomes" id="UP000054477">
    <property type="component" value="Unassembled WGS sequence"/>
</dbReference>
<keyword evidence="9" id="KW-0378">Hydrolase</keyword>
<dbReference type="HOGENOM" id="CLU_028295_1_1_1"/>
<reference evidence="23" key="2">
    <citation type="submission" date="2015-01" db="EMBL/GenBank/DDBJ databases">
        <title>Evolutionary Origins and Diversification of the Mycorrhizal Mutualists.</title>
        <authorList>
            <consortium name="DOE Joint Genome Institute"/>
            <consortium name="Mycorrhizal Genomics Consortium"/>
            <person name="Kohler A."/>
            <person name="Kuo A."/>
            <person name="Nagy L.G."/>
            <person name="Floudas D."/>
            <person name="Copeland A."/>
            <person name="Barry K.W."/>
            <person name="Cichocki N."/>
            <person name="Veneault-Fourrey C."/>
            <person name="LaButti K."/>
            <person name="Lindquist E.A."/>
            <person name="Lipzen A."/>
            <person name="Lundell T."/>
            <person name="Morin E."/>
            <person name="Murat C."/>
            <person name="Riley R."/>
            <person name="Ohm R."/>
            <person name="Sun H."/>
            <person name="Tunlid A."/>
            <person name="Henrissat B."/>
            <person name="Grigoriev I.V."/>
            <person name="Hibbett D.S."/>
            <person name="Martin F."/>
        </authorList>
    </citation>
    <scope>NUCLEOTIDE SEQUENCE [LARGE SCALE GENOMIC DNA]</scope>
    <source>
        <strain evidence="23">LaAM-08-1</strain>
    </source>
</reference>
<dbReference type="InterPro" id="IPR002921">
    <property type="entry name" value="Fungal_lipase-type"/>
</dbReference>
<dbReference type="EC" id="3.1.1.3" evidence="6"/>
<dbReference type="Gene3D" id="3.40.50.1820">
    <property type="entry name" value="alpha/beta hydrolase"/>
    <property type="match status" value="1"/>
</dbReference>
<reference evidence="22 23" key="1">
    <citation type="submission" date="2014-04" db="EMBL/GenBank/DDBJ databases">
        <authorList>
            <consortium name="DOE Joint Genome Institute"/>
            <person name="Kuo A."/>
            <person name="Kohler A."/>
            <person name="Nagy L.G."/>
            <person name="Floudas D."/>
            <person name="Copeland A."/>
            <person name="Barry K.W."/>
            <person name="Cichocki N."/>
            <person name="Veneault-Fourrey C."/>
            <person name="LaButti K."/>
            <person name="Lindquist E.A."/>
            <person name="Lipzen A."/>
            <person name="Lundell T."/>
            <person name="Morin E."/>
            <person name="Murat C."/>
            <person name="Sun H."/>
            <person name="Tunlid A."/>
            <person name="Henrissat B."/>
            <person name="Grigoriev I.V."/>
            <person name="Hibbett D.S."/>
            <person name="Martin F."/>
            <person name="Nordberg H.P."/>
            <person name="Cantor M.N."/>
            <person name="Hua S.X."/>
        </authorList>
    </citation>
    <scope>NUCLEOTIDE SEQUENCE [LARGE SCALE GENOMIC DNA]</scope>
    <source>
        <strain evidence="22 23">LaAM-08-1</strain>
    </source>
</reference>
<comment type="subunit">
    <text evidence="5">Binds to both phosphatidylinositol (PI) and phosphatidylinositol 3,5-bisphosphate (PIP2).</text>
</comment>
<comment type="subcellular location">
    <subcellularLocation>
        <location evidence="3">Endosome</location>
        <location evidence="3">Multivesicular body membrane</location>
        <topology evidence="3">Single-pass type II membrane protein</topology>
    </subcellularLocation>
    <subcellularLocation>
        <location evidence="2">Prevacuolar compartment membrane</location>
        <topology evidence="2">Single-pass type II membrane protein</topology>
    </subcellularLocation>
</comment>
<evidence type="ECO:0000256" key="17">
    <source>
        <dbReference type="ARBA" id="ARBA00024663"/>
    </source>
</evidence>